<dbReference type="GO" id="GO:0000981">
    <property type="term" value="F:DNA-binding transcription factor activity, RNA polymerase II-specific"/>
    <property type="evidence" value="ECO:0007669"/>
    <property type="project" value="InterPro"/>
</dbReference>
<organism evidence="5 6">
    <name type="scientific">Lachnellula cervina</name>
    <dbReference type="NCBI Taxonomy" id="1316786"/>
    <lineage>
        <taxon>Eukaryota</taxon>
        <taxon>Fungi</taxon>
        <taxon>Dikarya</taxon>
        <taxon>Ascomycota</taxon>
        <taxon>Pezizomycotina</taxon>
        <taxon>Leotiomycetes</taxon>
        <taxon>Helotiales</taxon>
        <taxon>Lachnaceae</taxon>
        <taxon>Lachnellula</taxon>
    </lineage>
</organism>
<keyword evidence="1" id="KW-0479">Metal-binding</keyword>
<feature type="region of interest" description="Disordered" evidence="3">
    <location>
        <begin position="74"/>
        <end position="158"/>
    </location>
</feature>
<feature type="region of interest" description="Disordered" evidence="3">
    <location>
        <begin position="213"/>
        <end position="233"/>
    </location>
</feature>
<dbReference type="CDD" id="cd00067">
    <property type="entry name" value="GAL4"/>
    <property type="match status" value="1"/>
</dbReference>
<feature type="compositionally biased region" description="Polar residues" evidence="3">
    <location>
        <begin position="642"/>
        <end position="651"/>
    </location>
</feature>
<reference evidence="5 6" key="1">
    <citation type="submission" date="2018-05" db="EMBL/GenBank/DDBJ databases">
        <title>Whole genome sequencing for identification of molecular markers to develop diagnostic detection tools for the regulated plant pathogen Lachnellula willkommii.</title>
        <authorList>
            <person name="Giroux E."/>
            <person name="Bilodeau G."/>
        </authorList>
    </citation>
    <scope>NUCLEOTIDE SEQUENCE [LARGE SCALE GENOMIC DNA]</scope>
    <source>
        <strain evidence="5 6">CBS 625.97</strain>
    </source>
</reference>
<dbReference type="InterPro" id="IPR001138">
    <property type="entry name" value="Zn2Cys6_DnaBD"/>
</dbReference>
<dbReference type="InterPro" id="IPR036864">
    <property type="entry name" value="Zn2-C6_fun-type_DNA-bd_sf"/>
</dbReference>
<dbReference type="Pfam" id="PF00172">
    <property type="entry name" value="Zn_clus"/>
    <property type="match status" value="1"/>
</dbReference>
<dbReference type="PROSITE" id="PS00463">
    <property type="entry name" value="ZN2_CY6_FUNGAL_1"/>
    <property type="match status" value="1"/>
</dbReference>
<dbReference type="GO" id="GO:0003677">
    <property type="term" value="F:DNA binding"/>
    <property type="evidence" value="ECO:0007669"/>
    <property type="project" value="InterPro"/>
</dbReference>
<keyword evidence="6" id="KW-1185">Reference proteome</keyword>
<name>A0A7D8YL86_9HELO</name>
<evidence type="ECO:0000256" key="3">
    <source>
        <dbReference type="SAM" id="MobiDB-lite"/>
    </source>
</evidence>
<comment type="caution">
    <text evidence="5">The sequence shown here is derived from an EMBL/GenBank/DDBJ whole genome shotgun (WGS) entry which is preliminary data.</text>
</comment>
<protein>
    <submittedName>
        <fullName evidence="5">Putative transcriptional regulatory protein</fullName>
    </submittedName>
</protein>
<feature type="domain" description="Zn(2)-C6 fungal-type" evidence="4">
    <location>
        <begin position="39"/>
        <end position="67"/>
    </location>
</feature>
<dbReference type="GO" id="GO:0006351">
    <property type="term" value="P:DNA-templated transcription"/>
    <property type="evidence" value="ECO:0007669"/>
    <property type="project" value="InterPro"/>
</dbReference>
<dbReference type="InterPro" id="IPR007219">
    <property type="entry name" value="XnlR_reg_dom"/>
</dbReference>
<feature type="compositionally biased region" description="Polar residues" evidence="3">
    <location>
        <begin position="852"/>
        <end position="865"/>
    </location>
</feature>
<accession>A0A7D8YL86</accession>
<keyword evidence="2" id="KW-0539">Nucleus</keyword>
<evidence type="ECO:0000256" key="1">
    <source>
        <dbReference type="ARBA" id="ARBA00022723"/>
    </source>
</evidence>
<dbReference type="PANTHER" id="PTHR47783:SF1">
    <property type="entry name" value="ZN(II)2CYS6 TRANSCRIPTION FACTOR (EUROFUNG)"/>
    <property type="match status" value="1"/>
</dbReference>
<gene>
    <name evidence="5" type="ORF">LCER1_G004413</name>
</gene>
<evidence type="ECO:0000313" key="5">
    <source>
        <dbReference type="EMBL" id="TVY53054.1"/>
    </source>
</evidence>
<dbReference type="CDD" id="cd12148">
    <property type="entry name" value="fungal_TF_MHR"/>
    <property type="match status" value="1"/>
</dbReference>
<dbReference type="GO" id="GO:0008270">
    <property type="term" value="F:zinc ion binding"/>
    <property type="evidence" value="ECO:0007669"/>
    <property type="project" value="InterPro"/>
</dbReference>
<dbReference type="AlphaFoldDB" id="A0A7D8YL86"/>
<sequence length="980" mass="107563">MSSPSPSSCVSPVLPVPKQIRFVNNGGQPPAKRRRINAACRTCRKRKTRCDGKRPLCATCIENGHECFGYADGVEMVPGKRGSKDSVLGLDKGRGDDFDNEEEDDNKKPRGNGKLENTVRRSPEVGMTKPRSRPYLESGSNPLLKHRDTGNSAKGIDGSQGVYRESAIYDDESSPLENQRVPYFRYFGPTAIVPGFKQMVVSVREHRRSIGATSAVGMSPGSGGSVYGTPSHASDSKSAVDMPIYNQEDSLPVHRLIIHLVETFFAHMGSNYPFLRQEFFVQRVEERSAEPILVDAVCALAARFSDHPLLSASHDSSYPKSDYGHVFARRAKAAVVDTFPCPSIAAVQACLLLAYEGFGSNQDSALWMYLGCAIRMAVDLGLQKLDGVKYQGEKDPAAQRVSTSSVNSDPPAISTRDKSRVEKERVDTLWAVFMLDRVISSGTGRPVTLRGKDFELTFPALDSFETGWPNPFPALIQIIHLYGRVSDLLNNIRDVKDVTQKKIDGLTAMEKDLTLFYQKLDTRLIFNAANFQHYAKIGEGTNFILVHFWFHTLIMLVHQPTLMHSFKGQIRNLLPNSRELSMSSAKTIADILSFAELIDPRSFIGNPFTSQPMYIAACAFLMETAAHTSQPSSRDVTPPQPTSKGAQSKSGNRAKDLQKHSLLASAANQNYQRCYKALQQLESYWSGTRYILVALDQKAKGIWDPETYTEQEYESTKSKHDMIPNWRRKSSLSAPSPGRLGDILSPILETAPGSPPIDHSQAIGWSLTGTTNSPSSNLTLMYQNNRDGGQVQQPPPPTAAGNMIYDPIRSSLPESTAGSTSAVTYPPNPRIPLYISQLHQQKSQAMAPLASKYSQTSPNPASKSNAEMAPGLKSSTFAQTPGSHHSFEGVPSPNNSRSDIGVETYGYPHNIFPGPNSYLGLGGAGDIMMMQSQDIDMSTIGGDMMPWLEYLPQDVLNYFDGGRNATIPGDGSMNGNVKFD</sequence>
<feature type="region of interest" description="Disordered" evidence="3">
    <location>
        <begin position="845"/>
        <end position="901"/>
    </location>
</feature>
<dbReference type="EMBL" id="QGMG01000509">
    <property type="protein sequence ID" value="TVY53054.1"/>
    <property type="molecule type" value="Genomic_DNA"/>
</dbReference>
<feature type="region of interest" description="Disordered" evidence="3">
    <location>
        <begin position="629"/>
        <end position="656"/>
    </location>
</feature>
<dbReference type="Proteomes" id="UP000481288">
    <property type="component" value="Unassembled WGS sequence"/>
</dbReference>
<feature type="region of interest" description="Disordered" evidence="3">
    <location>
        <begin position="396"/>
        <end position="418"/>
    </location>
</feature>
<dbReference type="PANTHER" id="PTHR47783">
    <property type="entry name" value="ZN(II)2CYS6 TRANSCRIPTION FACTOR (EUROFUNG)-RELATED"/>
    <property type="match status" value="1"/>
</dbReference>
<dbReference type="SMART" id="SM00066">
    <property type="entry name" value="GAL4"/>
    <property type="match status" value="1"/>
</dbReference>
<dbReference type="Pfam" id="PF04082">
    <property type="entry name" value="Fungal_trans"/>
    <property type="match status" value="1"/>
</dbReference>
<dbReference type="Gene3D" id="4.10.240.10">
    <property type="entry name" value="Zn(2)-C6 fungal-type DNA-binding domain"/>
    <property type="match status" value="1"/>
</dbReference>
<dbReference type="OrthoDB" id="2354469at2759"/>
<proteinExistence type="predicted"/>
<dbReference type="PROSITE" id="PS50048">
    <property type="entry name" value="ZN2_CY6_FUNGAL_2"/>
    <property type="match status" value="1"/>
</dbReference>
<evidence type="ECO:0000256" key="2">
    <source>
        <dbReference type="ARBA" id="ARBA00023242"/>
    </source>
</evidence>
<dbReference type="SUPFAM" id="SSF57701">
    <property type="entry name" value="Zn2/Cys6 DNA-binding domain"/>
    <property type="match status" value="1"/>
</dbReference>
<evidence type="ECO:0000259" key="4">
    <source>
        <dbReference type="PROSITE" id="PS50048"/>
    </source>
</evidence>
<dbReference type="SMART" id="SM00906">
    <property type="entry name" value="Fungal_trans"/>
    <property type="match status" value="1"/>
</dbReference>
<evidence type="ECO:0000313" key="6">
    <source>
        <dbReference type="Proteomes" id="UP000481288"/>
    </source>
</evidence>
<feature type="compositionally biased region" description="Polar residues" evidence="3">
    <location>
        <begin position="873"/>
        <end position="883"/>
    </location>
</feature>